<feature type="transmembrane region" description="Helical" evidence="2">
    <location>
        <begin position="45"/>
        <end position="71"/>
    </location>
</feature>
<feature type="transmembrane region" description="Helical" evidence="2">
    <location>
        <begin position="77"/>
        <end position="100"/>
    </location>
</feature>
<reference evidence="3" key="1">
    <citation type="journal article" date="2021" name="Sci. Adv.">
        <title>The American lobster genome reveals insights on longevity, neural, and immune adaptations.</title>
        <authorList>
            <person name="Polinski J.M."/>
            <person name="Zimin A.V."/>
            <person name="Clark K.F."/>
            <person name="Kohn A.B."/>
            <person name="Sadowski N."/>
            <person name="Timp W."/>
            <person name="Ptitsyn A."/>
            <person name="Khanna P."/>
            <person name="Romanova D.Y."/>
            <person name="Williams P."/>
            <person name="Greenwood S.J."/>
            <person name="Moroz L.L."/>
            <person name="Walt D.R."/>
            <person name="Bodnar A.G."/>
        </authorList>
    </citation>
    <scope>NUCLEOTIDE SEQUENCE</scope>
    <source>
        <strain evidence="3">GMGI-L3</strain>
    </source>
</reference>
<name>A0A8J5K613_HOMAM</name>
<evidence type="ECO:0000256" key="1">
    <source>
        <dbReference type="SAM" id="MobiDB-lite"/>
    </source>
</evidence>
<feature type="region of interest" description="Disordered" evidence="1">
    <location>
        <begin position="209"/>
        <end position="298"/>
    </location>
</feature>
<evidence type="ECO:0000313" key="3">
    <source>
        <dbReference type="EMBL" id="KAG7167263.1"/>
    </source>
</evidence>
<proteinExistence type="predicted"/>
<dbReference type="AlphaFoldDB" id="A0A8J5K613"/>
<keyword evidence="2" id="KW-1133">Transmembrane helix</keyword>
<protein>
    <submittedName>
        <fullName evidence="3">Uncharacterized protein</fullName>
    </submittedName>
</protein>
<evidence type="ECO:0000256" key="2">
    <source>
        <dbReference type="SAM" id="Phobius"/>
    </source>
</evidence>
<evidence type="ECO:0000313" key="4">
    <source>
        <dbReference type="Proteomes" id="UP000747542"/>
    </source>
</evidence>
<accession>A0A8J5K613</accession>
<sequence length="322" mass="35437">MIVFTATMMQDLGTNEQPYQLQIQTPRPSRDYCPMMCYYSRSHCIALQIVTIATTMFYSFMLVLAGCVVLITLKLPIVAYSCFVISGIAMLLCVMFIVCVRRHHQDKKVYNRQDPPPTYRDSWGHVYYSKLATDLTDQAKDIAVPIPSPPSTLAPSFYPSSILTAPSGRSSTHTTSPRPLSTPTTPSCPSSTLSILPFPFANPSTLPCPTSTLTTPTTTPLQYPLPYSLRKTGRCPPPPQVDTGGHDTPSPPSSSITRRHDTTSSPCTPVTKRHLKPLPPYPPTIMSTDWTEDPPPPSYQDVLKTLGVASLSMIKKDLSLDV</sequence>
<feature type="compositionally biased region" description="Low complexity" evidence="1">
    <location>
        <begin position="166"/>
        <end position="188"/>
    </location>
</feature>
<feature type="region of interest" description="Disordered" evidence="1">
    <location>
        <begin position="165"/>
        <end position="188"/>
    </location>
</feature>
<organism evidence="3 4">
    <name type="scientific">Homarus americanus</name>
    <name type="common">American lobster</name>
    <dbReference type="NCBI Taxonomy" id="6706"/>
    <lineage>
        <taxon>Eukaryota</taxon>
        <taxon>Metazoa</taxon>
        <taxon>Ecdysozoa</taxon>
        <taxon>Arthropoda</taxon>
        <taxon>Crustacea</taxon>
        <taxon>Multicrustacea</taxon>
        <taxon>Malacostraca</taxon>
        <taxon>Eumalacostraca</taxon>
        <taxon>Eucarida</taxon>
        <taxon>Decapoda</taxon>
        <taxon>Pleocyemata</taxon>
        <taxon>Astacidea</taxon>
        <taxon>Nephropoidea</taxon>
        <taxon>Nephropidae</taxon>
        <taxon>Homarus</taxon>
    </lineage>
</organism>
<dbReference type="Proteomes" id="UP000747542">
    <property type="component" value="Unassembled WGS sequence"/>
</dbReference>
<keyword evidence="4" id="KW-1185">Reference proteome</keyword>
<comment type="caution">
    <text evidence="3">The sequence shown here is derived from an EMBL/GenBank/DDBJ whole genome shotgun (WGS) entry which is preliminary data.</text>
</comment>
<gene>
    <name evidence="3" type="ORF">Hamer_G017173</name>
</gene>
<dbReference type="EMBL" id="JAHLQT010021820">
    <property type="protein sequence ID" value="KAG7167263.1"/>
    <property type="molecule type" value="Genomic_DNA"/>
</dbReference>
<keyword evidence="2" id="KW-0472">Membrane</keyword>
<feature type="compositionally biased region" description="Low complexity" evidence="1">
    <location>
        <begin position="209"/>
        <end position="229"/>
    </location>
</feature>
<keyword evidence="2" id="KW-0812">Transmembrane</keyword>